<accession>A0A183ISR5</accession>
<name>A0A183ISR5_9BILA</name>
<dbReference type="GO" id="GO:0005856">
    <property type="term" value="C:cytoskeleton"/>
    <property type="evidence" value="ECO:0007669"/>
    <property type="project" value="InterPro"/>
</dbReference>
<evidence type="ECO:0000313" key="5">
    <source>
        <dbReference type="WBParaSite" id="SBAD_0000692301-mRNA-1"/>
    </source>
</evidence>
<dbReference type="SUPFAM" id="SSF48350">
    <property type="entry name" value="GTPase activation domain, GAP"/>
    <property type="match status" value="1"/>
</dbReference>
<dbReference type="Pfam" id="PF00784">
    <property type="entry name" value="MyTH4"/>
    <property type="match status" value="1"/>
</dbReference>
<dbReference type="GO" id="GO:0005096">
    <property type="term" value="F:GTPase activator activity"/>
    <property type="evidence" value="ECO:0007669"/>
    <property type="project" value="TreeGrafter"/>
</dbReference>
<reference evidence="3 4" key="2">
    <citation type="submission" date="2018-11" db="EMBL/GenBank/DDBJ databases">
        <authorList>
            <consortium name="Pathogen Informatics"/>
        </authorList>
    </citation>
    <scope>NUCLEOTIDE SEQUENCE [LARGE SCALE GENOMIC DNA]</scope>
</reference>
<dbReference type="PROSITE" id="PS51016">
    <property type="entry name" value="MYTH4"/>
    <property type="match status" value="1"/>
</dbReference>
<dbReference type="AlphaFoldDB" id="A0A183ISR5"/>
<feature type="domain" description="Rho-GAP" evidence="1">
    <location>
        <begin position="100"/>
        <end position="304"/>
    </location>
</feature>
<organism evidence="5">
    <name type="scientific">Soboliphyme baturini</name>
    <dbReference type="NCBI Taxonomy" id="241478"/>
    <lineage>
        <taxon>Eukaryota</taxon>
        <taxon>Metazoa</taxon>
        <taxon>Ecdysozoa</taxon>
        <taxon>Nematoda</taxon>
        <taxon>Enoplea</taxon>
        <taxon>Dorylaimia</taxon>
        <taxon>Dioctophymatida</taxon>
        <taxon>Dioctophymatoidea</taxon>
        <taxon>Soboliphymatidae</taxon>
        <taxon>Soboliphyme</taxon>
    </lineage>
</organism>
<dbReference type="GO" id="GO:0005737">
    <property type="term" value="C:cytoplasm"/>
    <property type="evidence" value="ECO:0007669"/>
    <property type="project" value="TreeGrafter"/>
</dbReference>
<keyword evidence="4" id="KW-1185">Reference proteome</keyword>
<dbReference type="InterPro" id="IPR038185">
    <property type="entry name" value="MyTH4_dom_sf"/>
</dbReference>
<gene>
    <name evidence="3" type="ORF">SBAD_LOCUS6662</name>
</gene>
<dbReference type="Gene3D" id="1.10.555.10">
    <property type="entry name" value="Rho GTPase activation protein"/>
    <property type="match status" value="1"/>
</dbReference>
<reference evidence="5" key="1">
    <citation type="submission" date="2016-06" db="UniProtKB">
        <authorList>
            <consortium name="WormBaseParasite"/>
        </authorList>
    </citation>
    <scope>IDENTIFICATION</scope>
</reference>
<dbReference type="InterPro" id="IPR000857">
    <property type="entry name" value="MyTH4_dom"/>
</dbReference>
<dbReference type="PROSITE" id="PS50238">
    <property type="entry name" value="RHOGAP"/>
    <property type="match status" value="1"/>
</dbReference>
<dbReference type="Gene3D" id="1.25.40.530">
    <property type="entry name" value="MyTH4 domain"/>
    <property type="match status" value="1"/>
</dbReference>
<dbReference type="OrthoDB" id="437889at2759"/>
<evidence type="ECO:0000259" key="1">
    <source>
        <dbReference type="PROSITE" id="PS50238"/>
    </source>
</evidence>
<evidence type="ECO:0000259" key="2">
    <source>
        <dbReference type="PROSITE" id="PS51016"/>
    </source>
</evidence>
<feature type="domain" description="MyTH4" evidence="2">
    <location>
        <begin position="1"/>
        <end position="89"/>
    </location>
</feature>
<dbReference type="EMBL" id="UZAM01009933">
    <property type="protein sequence ID" value="VDP10521.1"/>
    <property type="molecule type" value="Genomic_DNA"/>
</dbReference>
<dbReference type="WBParaSite" id="SBAD_0000692301-mRNA-1">
    <property type="protein sequence ID" value="SBAD_0000692301-mRNA-1"/>
    <property type="gene ID" value="SBAD_0000692301"/>
</dbReference>
<protein>
    <submittedName>
        <fullName evidence="5">Rho-GAP domain-containing protein</fullName>
    </submittedName>
</protein>
<dbReference type="PANTHER" id="PTHR45876:SF8">
    <property type="entry name" value="FI04035P"/>
    <property type="match status" value="1"/>
</dbReference>
<sequence length="309" mass="35811">MNPSVGFRESLRRGWELLCICLSFFPPSMQFASYLDSYIARYADPVLNLPEVPLSHYAQYCSKRLERVMKNGAKRGLRKPSIEEVEQARLQIFHPSMFGNTLEEIMVIQRERFPKRKLPWIQTALSELVLKLNGAQTEGIFRVPGDIDEVNALKIRIDRWLLPPLNDPHIPASLLKCWYRELAEPLVPDHLYQECVDSAEDAKRACEMVDRLPPLNRLVFSYLIRFLQVTGLFPLFVESLNLFLQIIVRCENVQYTKMDSSNLAMVMAPNCLRCQSDDPSVIFENTRKEMTFLRTLMENLDTSFMEGVL</sequence>
<evidence type="ECO:0000313" key="3">
    <source>
        <dbReference type="EMBL" id="VDP10521.1"/>
    </source>
</evidence>
<dbReference type="SMART" id="SM00324">
    <property type="entry name" value="RhoGAP"/>
    <property type="match status" value="1"/>
</dbReference>
<dbReference type="Pfam" id="PF00620">
    <property type="entry name" value="RhoGAP"/>
    <property type="match status" value="1"/>
</dbReference>
<evidence type="ECO:0000313" key="4">
    <source>
        <dbReference type="Proteomes" id="UP000270296"/>
    </source>
</evidence>
<dbReference type="GO" id="GO:0007165">
    <property type="term" value="P:signal transduction"/>
    <property type="evidence" value="ECO:0007669"/>
    <property type="project" value="InterPro"/>
</dbReference>
<dbReference type="PANTHER" id="PTHR45876">
    <property type="entry name" value="FI04035P"/>
    <property type="match status" value="1"/>
</dbReference>
<dbReference type="InterPro" id="IPR008936">
    <property type="entry name" value="Rho_GTPase_activation_prot"/>
</dbReference>
<proteinExistence type="predicted"/>
<dbReference type="Proteomes" id="UP000270296">
    <property type="component" value="Unassembled WGS sequence"/>
</dbReference>
<dbReference type="InterPro" id="IPR000198">
    <property type="entry name" value="RhoGAP_dom"/>
</dbReference>